<dbReference type="AlphaFoldDB" id="A0A1H3SQJ9"/>
<dbReference type="InterPro" id="IPR002347">
    <property type="entry name" value="SDR_fam"/>
</dbReference>
<dbReference type="InterPro" id="IPR036291">
    <property type="entry name" value="NAD(P)-bd_dom_sf"/>
</dbReference>
<dbReference type="SMART" id="SM00822">
    <property type="entry name" value="PKS_KR"/>
    <property type="match status" value="1"/>
</dbReference>
<dbReference type="GO" id="GO:0016020">
    <property type="term" value="C:membrane"/>
    <property type="evidence" value="ECO:0007669"/>
    <property type="project" value="TreeGrafter"/>
</dbReference>
<dbReference type="GO" id="GO:0016491">
    <property type="term" value="F:oxidoreductase activity"/>
    <property type="evidence" value="ECO:0007669"/>
    <property type="project" value="UniProtKB-KW"/>
</dbReference>
<dbReference type="PRINTS" id="PR00080">
    <property type="entry name" value="SDRFAMILY"/>
</dbReference>
<dbReference type="SUPFAM" id="SSF51735">
    <property type="entry name" value="NAD(P)-binding Rossmann-fold domains"/>
    <property type="match status" value="1"/>
</dbReference>
<reference evidence="5 6" key="1">
    <citation type="submission" date="2016-10" db="EMBL/GenBank/DDBJ databases">
        <authorList>
            <person name="de Groot N.N."/>
        </authorList>
    </citation>
    <scope>NUCLEOTIDE SEQUENCE [LARGE SCALE GENOMIC DNA]</scope>
    <source>
        <strain evidence="5 6">CPCC 202699</strain>
    </source>
</reference>
<dbReference type="OrthoDB" id="4690547at2"/>
<dbReference type="InterPro" id="IPR057326">
    <property type="entry name" value="KR_dom"/>
</dbReference>
<evidence type="ECO:0000256" key="3">
    <source>
        <dbReference type="RuleBase" id="RU000363"/>
    </source>
</evidence>
<evidence type="ECO:0000259" key="4">
    <source>
        <dbReference type="SMART" id="SM00822"/>
    </source>
</evidence>
<protein>
    <submittedName>
        <fullName evidence="5">Short-chain dehydrogenase</fullName>
    </submittedName>
</protein>
<dbReference type="CDD" id="cd05233">
    <property type="entry name" value="SDR_c"/>
    <property type="match status" value="1"/>
</dbReference>
<dbReference type="RefSeq" id="WP_091299592.1">
    <property type="nucleotide sequence ID" value="NZ_FNON01000015.1"/>
</dbReference>
<comment type="similarity">
    <text evidence="1 3">Belongs to the short-chain dehydrogenases/reductases (SDR) family.</text>
</comment>
<evidence type="ECO:0000256" key="1">
    <source>
        <dbReference type="ARBA" id="ARBA00006484"/>
    </source>
</evidence>
<keyword evidence="6" id="KW-1185">Reference proteome</keyword>
<feature type="domain" description="Ketoreductase" evidence="4">
    <location>
        <begin position="7"/>
        <end position="193"/>
    </location>
</feature>
<dbReference type="PANTHER" id="PTHR44196">
    <property type="entry name" value="DEHYDROGENASE/REDUCTASE SDR FAMILY MEMBER 7B"/>
    <property type="match status" value="1"/>
</dbReference>
<dbReference type="Gene3D" id="3.40.50.720">
    <property type="entry name" value="NAD(P)-binding Rossmann-like Domain"/>
    <property type="match status" value="1"/>
</dbReference>
<dbReference type="Pfam" id="PF00106">
    <property type="entry name" value="adh_short"/>
    <property type="match status" value="1"/>
</dbReference>
<dbReference type="STRING" id="589385.SAMN05421504_11535"/>
<sequence>MKRLAGKVAAITGAGSGIGRALALGLAERGMRLALSDISLTRVAETAALCEKAGAEAKAYELNVADRQAVLSHADEVVADFGAINLVVNNAGVALQATVEQMRWEDLDWVMNIDFWGVVHGSKAFLPHLIASGDGHLVNVSSVFGFVGVPTQSAYNAAKFAVRGFTESLRQEMLIGKRPVKVSCVHPGGIRTNIARDARGTESGDAEKFAQIARTSPEGAARAIIRGVERNRPRILIGADAYVFDAIPRLLGPYYQRPLAILARLGLRV</sequence>
<accession>A0A1H3SQJ9</accession>
<evidence type="ECO:0000256" key="2">
    <source>
        <dbReference type="ARBA" id="ARBA00023002"/>
    </source>
</evidence>
<keyword evidence="2" id="KW-0560">Oxidoreductase</keyword>
<dbReference type="InterPro" id="IPR020904">
    <property type="entry name" value="Sc_DH/Rdtase_CS"/>
</dbReference>
<gene>
    <name evidence="5" type="ORF">SAMN05421504_11535</name>
</gene>
<evidence type="ECO:0000313" key="5">
    <source>
        <dbReference type="EMBL" id="SDZ40353.1"/>
    </source>
</evidence>
<dbReference type="PROSITE" id="PS00061">
    <property type="entry name" value="ADH_SHORT"/>
    <property type="match status" value="1"/>
</dbReference>
<proteinExistence type="inferred from homology"/>
<name>A0A1H3SQJ9_9PSEU</name>
<dbReference type="EMBL" id="FNON01000015">
    <property type="protein sequence ID" value="SDZ40353.1"/>
    <property type="molecule type" value="Genomic_DNA"/>
</dbReference>
<dbReference type="PANTHER" id="PTHR44196:SF1">
    <property type="entry name" value="DEHYDROGENASE_REDUCTASE SDR FAMILY MEMBER 7B"/>
    <property type="match status" value="1"/>
</dbReference>
<dbReference type="PRINTS" id="PR00081">
    <property type="entry name" value="GDHRDH"/>
</dbReference>
<evidence type="ECO:0000313" key="6">
    <source>
        <dbReference type="Proteomes" id="UP000199515"/>
    </source>
</evidence>
<organism evidence="5 6">
    <name type="scientific">Amycolatopsis xylanica</name>
    <dbReference type="NCBI Taxonomy" id="589385"/>
    <lineage>
        <taxon>Bacteria</taxon>
        <taxon>Bacillati</taxon>
        <taxon>Actinomycetota</taxon>
        <taxon>Actinomycetes</taxon>
        <taxon>Pseudonocardiales</taxon>
        <taxon>Pseudonocardiaceae</taxon>
        <taxon>Amycolatopsis</taxon>
    </lineage>
</organism>
<dbReference type="Proteomes" id="UP000199515">
    <property type="component" value="Unassembled WGS sequence"/>
</dbReference>